<evidence type="ECO:0008006" key="3">
    <source>
        <dbReference type="Google" id="ProtNLM"/>
    </source>
</evidence>
<protein>
    <recommendedName>
        <fullName evidence="3">Transposase</fullName>
    </recommendedName>
</protein>
<dbReference type="Proteomes" id="UP000887159">
    <property type="component" value="Unassembled WGS sequence"/>
</dbReference>
<sequence>MIPIRSGLLKTKTIVLLHSPYSPHLTTSEFRLFPKLSRHLQSHRFLSADEVKRASQSELKVMAKNRFQKYFDYLYRG</sequence>
<accession>A0A8X6T206</accession>
<name>A0A8X6T206_TRICX</name>
<evidence type="ECO:0000313" key="2">
    <source>
        <dbReference type="Proteomes" id="UP000887159"/>
    </source>
</evidence>
<dbReference type="AlphaFoldDB" id="A0A8X6T206"/>
<reference evidence="1" key="1">
    <citation type="submission" date="2020-08" db="EMBL/GenBank/DDBJ databases">
        <title>Multicomponent nature underlies the extraordinary mechanical properties of spider dragline silk.</title>
        <authorList>
            <person name="Kono N."/>
            <person name="Nakamura H."/>
            <person name="Mori M."/>
            <person name="Yoshida Y."/>
            <person name="Ohtoshi R."/>
            <person name="Malay A.D."/>
            <person name="Moran D.A.P."/>
            <person name="Tomita M."/>
            <person name="Numata K."/>
            <person name="Arakawa K."/>
        </authorList>
    </citation>
    <scope>NUCLEOTIDE SEQUENCE</scope>
</reference>
<organism evidence="1 2">
    <name type="scientific">Trichonephila clavipes</name>
    <name type="common">Golden silk orbweaver</name>
    <name type="synonym">Nephila clavipes</name>
    <dbReference type="NCBI Taxonomy" id="2585209"/>
    <lineage>
        <taxon>Eukaryota</taxon>
        <taxon>Metazoa</taxon>
        <taxon>Ecdysozoa</taxon>
        <taxon>Arthropoda</taxon>
        <taxon>Chelicerata</taxon>
        <taxon>Arachnida</taxon>
        <taxon>Araneae</taxon>
        <taxon>Araneomorphae</taxon>
        <taxon>Entelegynae</taxon>
        <taxon>Araneoidea</taxon>
        <taxon>Nephilidae</taxon>
        <taxon>Trichonephila</taxon>
    </lineage>
</organism>
<dbReference type="EMBL" id="BMAU01021358">
    <property type="protein sequence ID" value="GFY21823.1"/>
    <property type="molecule type" value="Genomic_DNA"/>
</dbReference>
<comment type="caution">
    <text evidence="1">The sequence shown here is derived from an EMBL/GenBank/DDBJ whole genome shotgun (WGS) entry which is preliminary data.</text>
</comment>
<gene>
    <name evidence="1" type="ORF">TNCV_1169671</name>
</gene>
<dbReference type="InterPro" id="IPR036397">
    <property type="entry name" value="RNaseH_sf"/>
</dbReference>
<dbReference type="GO" id="GO:0003676">
    <property type="term" value="F:nucleic acid binding"/>
    <property type="evidence" value="ECO:0007669"/>
    <property type="project" value="InterPro"/>
</dbReference>
<keyword evidence="2" id="KW-1185">Reference proteome</keyword>
<evidence type="ECO:0000313" key="1">
    <source>
        <dbReference type="EMBL" id="GFY21823.1"/>
    </source>
</evidence>
<proteinExistence type="predicted"/>
<dbReference type="Gene3D" id="3.30.420.10">
    <property type="entry name" value="Ribonuclease H-like superfamily/Ribonuclease H"/>
    <property type="match status" value="1"/>
</dbReference>